<reference evidence="22 23" key="1">
    <citation type="submission" date="2020-05" db="EMBL/GenBank/DDBJ databases">
        <title>Complete genome sequence of Gemmatimonas greenlandica TET16.</title>
        <authorList>
            <person name="Zeng Y."/>
        </authorList>
    </citation>
    <scope>NUCLEOTIDE SEQUENCE [LARGE SCALE GENOMIC DNA]</scope>
    <source>
        <strain evidence="22 23">TET16</strain>
    </source>
</reference>
<dbReference type="PROSITE" id="PS00697">
    <property type="entry name" value="DNA_LIGASE_A1"/>
    <property type="match status" value="1"/>
</dbReference>
<dbReference type="Gene3D" id="3.90.920.10">
    <property type="entry name" value="DNA primase, PRIM domain"/>
    <property type="match status" value="1"/>
</dbReference>
<keyword evidence="9" id="KW-0227">DNA damage</keyword>
<dbReference type="CDD" id="cd07971">
    <property type="entry name" value="OBF_DNA_ligase_LigD"/>
    <property type="match status" value="1"/>
</dbReference>
<evidence type="ECO:0000256" key="9">
    <source>
        <dbReference type="ARBA" id="ARBA00022763"/>
    </source>
</evidence>
<evidence type="ECO:0000256" key="3">
    <source>
        <dbReference type="ARBA" id="ARBA00022598"/>
    </source>
</evidence>
<evidence type="ECO:0000256" key="12">
    <source>
        <dbReference type="ARBA" id="ARBA00022840"/>
    </source>
</evidence>
<evidence type="ECO:0000256" key="18">
    <source>
        <dbReference type="ARBA" id="ARBA00023268"/>
    </source>
</evidence>
<dbReference type="InterPro" id="IPR014146">
    <property type="entry name" value="LigD_ligase_dom"/>
</dbReference>
<sequence>MRATFAPMLATSGTVLPAADGWAFEPKYDGIRVIAVASSTNVQLLSRNGIDKSAQFPEVVEALQAFVGRRRSTLVLDGELVGVEGGALGRFQSMQARVHERDAQVIATRRSAQPVALMVFDLLHDGARSLVDAPWRKRRVALERLFTVRAVSGGRALGALRLGDAVLHDHHALLARATAEGWEGIMAKRADAPYAVGVRSRDWLKLKLERQQEFVVGGWTEPRNSRPYLGALLLGYYRDGALHYAGHVGTGFTHDELAWLHAHLKRLERGSSPFVTTPAANATAHWVRPILVVEVRFNEWTNDGHLRQPAYLGVRTDKRARDIVREAVMPRATATPSADAEVQFTNLDKIFYPKAKKTKGDMVRYYTTIAPLLLPFIADRPLVLRRYPNGIGQPAFFQQRVAKGVPSTVRTEMVPQPDGSSERRIVGGELTTLLYCAQLGAIDVNPWHSRVATLSAADYSIIDLDPGEGATFRRVIDVARWTREVMDELGIAGALKTSGASGLHIYLPLPPGTSYDSALLLAKVIATRVVKGHSKQATVTRTVSKRVRGSVYVDYLQNVQGKSVASVFSLRAQPAASVSTPLRWDELTNDLDPRDFTIDTVPSQAATRATLWSRTLATPNDLESLQSAW</sequence>
<proteinExistence type="predicted"/>
<keyword evidence="4" id="KW-0808">Transferase</keyword>
<keyword evidence="6" id="KW-0540">Nuclease</keyword>
<dbReference type="GO" id="GO:0003677">
    <property type="term" value="F:DNA binding"/>
    <property type="evidence" value="ECO:0007669"/>
    <property type="project" value="UniProtKB-KW"/>
</dbReference>
<feature type="domain" description="ATP-dependent DNA ligase family profile" evidence="21">
    <location>
        <begin position="108"/>
        <end position="240"/>
    </location>
</feature>
<dbReference type="GO" id="GO:0004527">
    <property type="term" value="F:exonuclease activity"/>
    <property type="evidence" value="ECO:0007669"/>
    <property type="project" value="UniProtKB-KW"/>
</dbReference>
<dbReference type="InterPro" id="IPR012309">
    <property type="entry name" value="DNA_ligase_ATP-dep_C"/>
</dbReference>
<dbReference type="NCBIfam" id="TIGR02778">
    <property type="entry name" value="ligD_pol"/>
    <property type="match status" value="1"/>
</dbReference>
<dbReference type="Gene3D" id="2.40.50.140">
    <property type="entry name" value="Nucleic acid-binding proteins"/>
    <property type="match status" value="1"/>
</dbReference>
<keyword evidence="18" id="KW-0511">Multifunctional enzyme</keyword>
<dbReference type="NCBIfam" id="TIGR02779">
    <property type="entry name" value="NHEJ_ligase_lig"/>
    <property type="match status" value="1"/>
</dbReference>
<evidence type="ECO:0000256" key="10">
    <source>
        <dbReference type="ARBA" id="ARBA00022801"/>
    </source>
</evidence>
<evidence type="ECO:0000256" key="16">
    <source>
        <dbReference type="ARBA" id="ARBA00023204"/>
    </source>
</evidence>
<accession>A0A6M4IK99</accession>
<protein>
    <recommendedName>
        <fullName evidence="2">DNA ligase (ATP)</fullName>
        <ecNumber evidence="2">6.5.1.1</ecNumber>
    </recommendedName>
    <alternativeName>
        <fullName evidence="19">NHEJ DNA polymerase</fullName>
    </alternativeName>
</protein>
<evidence type="ECO:0000256" key="6">
    <source>
        <dbReference type="ARBA" id="ARBA00022722"/>
    </source>
</evidence>
<keyword evidence="3 22" id="KW-0436">Ligase</keyword>
<evidence type="ECO:0000256" key="13">
    <source>
        <dbReference type="ARBA" id="ARBA00022932"/>
    </source>
</evidence>
<dbReference type="Pfam" id="PF01068">
    <property type="entry name" value="DNA_ligase_A_M"/>
    <property type="match status" value="1"/>
</dbReference>
<keyword evidence="23" id="KW-1185">Reference proteome</keyword>
<keyword evidence="14" id="KW-0238">DNA-binding</keyword>
<comment type="catalytic activity">
    <reaction evidence="20">
        <text>ATP + (deoxyribonucleotide)n-3'-hydroxyl + 5'-phospho-(deoxyribonucleotide)m = (deoxyribonucleotide)n+m + AMP + diphosphate.</text>
        <dbReference type="EC" id="6.5.1.1"/>
    </reaction>
</comment>
<evidence type="ECO:0000256" key="8">
    <source>
        <dbReference type="ARBA" id="ARBA00022741"/>
    </source>
</evidence>
<evidence type="ECO:0000256" key="7">
    <source>
        <dbReference type="ARBA" id="ARBA00022723"/>
    </source>
</evidence>
<dbReference type="PANTHER" id="PTHR42705">
    <property type="entry name" value="BIFUNCTIONAL NON-HOMOLOGOUS END JOINING PROTEIN LIGD"/>
    <property type="match status" value="1"/>
</dbReference>
<dbReference type="InterPro" id="IPR012340">
    <property type="entry name" value="NA-bd_OB-fold"/>
</dbReference>
<dbReference type="InterPro" id="IPR012310">
    <property type="entry name" value="DNA_ligase_ATP-dep_cent"/>
</dbReference>
<dbReference type="GO" id="GO:0006310">
    <property type="term" value="P:DNA recombination"/>
    <property type="evidence" value="ECO:0007669"/>
    <property type="project" value="UniProtKB-KW"/>
</dbReference>
<gene>
    <name evidence="22" type="primary">ligD</name>
    <name evidence="22" type="ORF">HKW67_01510</name>
</gene>
<evidence type="ECO:0000256" key="20">
    <source>
        <dbReference type="ARBA" id="ARBA00034003"/>
    </source>
</evidence>
<dbReference type="InterPro" id="IPR016059">
    <property type="entry name" value="DNA_ligase_ATP-dep_CS"/>
</dbReference>
<dbReference type="GO" id="GO:0006281">
    <property type="term" value="P:DNA repair"/>
    <property type="evidence" value="ECO:0007669"/>
    <property type="project" value="UniProtKB-KW"/>
</dbReference>
<dbReference type="InterPro" id="IPR052171">
    <property type="entry name" value="NHEJ_LigD"/>
</dbReference>
<dbReference type="KEGG" id="ggr:HKW67_01510"/>
<evidence type="ECO:0000256" key="5">
    <source>
        <dbReference type="ARBA" id="ARBA00022695"/>
    </source>
</evidence>
<keyword evidence="8" id="KW-0547">Nucleotide-binding</keyword>
<evidence type="ECO:0000256" key="2">
    <source>
        <dbReference type="ARBA" id="ARBA00012727"/>
    </source>
</evidence>
<dbReference type="InterPro" id="IPR014145">
    <property type="entry name" value="LigD_pol_dom"/>
</dbReference>
<evidence type="ECO:0000313" key="22">
    <source>
        <dbReference type="EMBL" id="QJR34288.1"/>
    </source>
</evidence>
<dbReference type="InterPro" id="IPR014143">
    <property type="entry name" value="NHEJ_ligase_prk"/>
</dbReference>
<evidence type="ECO:0000256" key="19">
    <source>
        <dbReference type="ARBA" id="ARBA00029943"/>
    </source>
</evidence>
<dbReference type="PANTHER" id="PTHR42705:SF2">
    <property type="entry name" value="BIFUNCTIONAL NON-HOMOLOGOUS END JOINING PROTEIN LIGD"/>
    <property type="match status" value="1"/>
</dbReference>
<evidence type="ECO:0000256" key="11">
    <source>
        <dbReference type="ARBA" id="ARBA00022839"/>
    </source>
</evidence>
<dbReference type="GO" id="GO:0003910">
    <property type="term" value="F:DNA ligase (ATP) activity"/>
    <property type="evidence" value="ECO:0007669"/>
    <property type="project" value="UniProtKB-EC"/>
</dbReference>
<keyword evidence="10" id="KW-0378">Hydrolase</keyword>
<evidence type="ECO:0000256" key="14">
    <source>
        <dbReference type="ARBA" id="ARBA00023125"/>
    </source>
</evidence>
<evidence type="ECO:0000313" key="23">
    <source>
        <dbReference type="Proteomes" id="UP000500938"/>
    </source>
</evidence>
<dbReference type="SUPFAM" id="SSF56091">
    <property type="entry name" value="DNA ligase/mRNA capping enzyme, catalytic domain"/>
    <property type="match status" value="1"/>
</dbReference>
<keyword evidence="16" id="KW-0234">DNA repair</keyword>
<dbReference type="Proteomes" id="UP000500938">
    <property type="component" value="Chromosome"/>
</dbReference>
<dbReference type="Gene3D" id="3.30.470.30">
    <property type="entry name" value="DNA ligase/mRNA capping enzyme"/>
    <property type="match status" value="1"/>
</dbReference>
<dbReference type="GO" id="GO:0005524">
    <property type="term" value="F:ATP binding"/>
    <property type="evidence" value="ECO:0007669"/>
    <property type="project" value="UniProtKB-KW"/>
</dbReference>
<dbReference type="CDD" id="cd07906">
    <property type="entry name" value="Adenylation_DNA_ligase_LigD_LigC"/>
    <property type="match status" value="1"/>
</dbReference>
<organism evidence="22 23">
    <name type="scientific">Gemmatimonas groenlandica</name>
    <dbReference type="NCBI Taxonomy" id="2732249"/>
    <lineage>
        <taxon>Bacteria</taxon>
        <taxon>Pseudomonadati</taxon>
        <taxon>Gemmatimonadota</taxon>
        <taxon>Gemmatimonadia</taxon>
        <taxon>Gemmatimonadales</taxon>
        <taxon>Gemmatimonadaceae</taxon>
        <taxon>Gemmatimonas</taxon>
    </lineage>
</organism>
<keyword evidence="5" id="KW-0548">Nucleotidyltransferase</keyword>
<dbReference type="GO" id="GO:0003887">
    <property type="term" value="F:DNA-directed DNA polymerase activity"/>
    <property type="evidence" value="ECO:0007669"/>
    <property type="project" value="UniProtKB-KW"/>
</dbReference>
<evidence type="ECO:0000256" key="1">
    <source>
        <dbReference type="ARBA" id="ARBA00001936"/>
    </source>
</evidence>
<keyword evidence="12" id="KW-0067">ATP-binding</keyword>
<evidence type="ECO:0000259" key="21">
    <source>
        <dbReference type="PROSITE" id="PS50160"/>
    </source>
</evidence>
<keyword evidence="7" id="KW-0479">Metal-binding</keyword>
<keyword evidence="11" id="KW-0269">Exonuclease</keyword>
<keyword evidence="15" id="KW-0233">DNA recombination</keyword>
<dbReference type="GO" id="GO:0046872">
    <property type="term" value="F:metal ion binding"/>
    <property type="evidence" value="ECO:0007669"/>
    <property type="project" value="UniProtKB-KW"/>
</dbReference>
<dbReference type="Pfam" id="PF04679">
    <property type="entry name" value="DNA_ligase_A_C"/>
    <property type="match status" value="1"/>
</dbReference>
<name>A0A6M4IK99_9BACT</name>
<dbReference type="SUPFAM" id="SSF50249">
    <property type="entry name" value="Nucleic acid-binding proteins"/>
    <property type="match status" value="1"/>
</dbReference>
<comment type="cofactor">
    <cofactor evidence="1">
        <name>Mn(2+)</name>
        <dbReference type="ChEBI" id="CHEBI:29035"/>
    </cofactor>
</comment>
<keyword evidence="13" id="KW-0239">DNA-directed DNA polymerase</keyword>
<dbReference type="EMBL" id="CP053085">
    <property type="protein sequence ID" value="QJR34288.1"/>
    <property type="molecule type" value="Genomic_DNA"/>
</dbReference>
<dbReference type="PROSITE" id="PS50160">
    <property type="entry name" value="DNA_LIGASE_A3"/>
    <property type="match status" value="1"/>
</dbReference>
<dbReference type="AlphaFoldDB" id="A0A6M4IK99"/>
<dbReference type="RefSeq" id="WP_171223714.1">
    <property type="nucleotide sequence ID" value="NZ_CP053085.1"/>
</dbReference>
<dbReference type="Pfam" id="PF21686">
    <property type="entry name" value="LigD_Prim-Pol"/>
    <property type="match status" value="1"/>
</dbReference>
<dbReference type="EC" id="6.5.1.1" evidence="2"/>
<keyword evidence="17" id="KW-0464">Manganese</keyword>
<evidence type="ECO:0000256" key="17">
    <source>
        <dbReference type="ARBA" id="ARBA00023211"/>
    </source>
</evidence>
<dbReference type="NCBIfam" id="TIGR02776">
    <property type="entry name" value="NHEJ_ligase_prk"/>
    <property type="match status" value="1"/>
</dbReference>
<evidence type="ECO:0000256" key="15">
    <source>
        <dbReference type="ARBA" id="ARBA00023172"/>
    </source>
</evidence>
<evidence type="ECO:0000256" key="4">
    <source>
        <dbReference type="ARBA" id="ARBA00022679"/>
    </source>
</evidence>